<keyword evidence="2 4" id="KW-0012">Acyltransferase</keyword>
<dbReference type="Proteomes" id="UP001185028">
    <property type="component" value="Unassembled WGS sequence"/>
</dbReference>
<keyword evidence="5" id="KW-1185">Reference proteome</keyword>
<keyword evidence="1 4" id="KW-0808">Transferase</keyword>
<dbReference type="PROSITE" id="PS51186">
    <property type="entry name" value="GNAT"/>
    <property type="match status" value="1"/>
</dbReference>
<protein>
    <submittedName>
        <fullName evidence="4">Phosphinothricin acetyltransferase</fullName>
        <ecNumber evidence="4">2.3.1.183</ecNumber>
    </submittedName>
</protein>
<organism evidence="4 5">
    <name type="scientific">Paenibacillus hunanensis</name>
    <dbReference type="NCBI Taxonomy" id="539262"/>
    <lineage>
        <taxon>Bacteria</taxon>
        <taxon>Bacillati</taxon>
        <taxon>Bacillota</taxon>
        <taxon>Bacilli</taxon>
        <taxon>Bacillales</taxon>
        <taxon>Paenibacillaceae</taxon>
        <taxon>Paenibacillus</taxon>
    </lineage>
</organism>
<evidence type="ECO:0000259" key="3">
    <source>
        <dbReference type="PROSITE" id="PS51186"/>
    </source>
</evidence>
<dbReference type="RefSeq" id="WP_188774805.1">
    <property type="nucleotide sequence ID" value="NZ_BMMB01000003.1"/>
</dbReference>
<dbReference type="Gene3D" id="3.40.630.30">
    <property type="match status" value="1"/>
</dbReference>
<gene>
    <name evidence="4" type="ORF">JOC58_000223</name>
</gene>
<evidence type="ECO:0000256" key="2">
    <source>
        <dbReference type="ARBA" id="ARBA00023315"/>
    </source>
</evidence>
<dbReference type="EC" id="2.3.1.183" evidence="4"/>
<dbReference type="PANTHER" id="PTHR43072:SF23">
    <property type="entry name" value="UPF0039 PROTEIN C11D3.02C"/>
    <property type="match status" value="1"/>
</dbReference>
<dbReference type="CDD" id="cd04301">
    <property type="entry name" value="NAT_SF"/>
    <property type="match status" value="1"/>
</dbReference>
<comment type="caution">
    <text evidence="4">The sequence shown here is derived from an EMBL/GenBank/DDBJ whole genome shotgun (WGS) entry which is preliminary data.</text>
</comment>
<evidence type="ECO:0000313" key="5">
    <source>
        <dbReference type="Proteomes" id="UP001185028"/>
    </source>
</evidence>
<dbReference type="Pfam" id="PF00583">
    <property type="entry name" value="Acetyltransf_1"/>
    <property type="match status" value="1"/>
</dbReference>
<name>A0ABU1ISV6_9BACL</name>
<dbReference type="InterPro" id="IPR016181">
    <property type="entry name" value="Acyl_CoA_acyltransferase"/>
</dbReference>
<evidence type="ECO:0000313" key="4">
    <source>
        <dbReference type="EMBL" id="MDR6242339.1"/>
    </source>
</evidence>
<dbReference type="NCBIfam" id="NF040503">
    <property type="entry name" value="resist_ArsN1a"/>
    <property type="match status" value="1"/>
</dbReference>
<feature type="domain" description="N-acetyltransferase" evidence="3">
    <location>
        <begin position="10"/>
        <end position="170"/>
    </location>
</feature>
<dbReference type="PANTHER" id="PTHR43072">
    <property type="entry name" value="N-ACETYLTRANSFERASE"/>
    <property type="match status" value="1"/>
</dbReference>
<evidence type="ECO:0000256" key="1">
    <source>
        <dbReference type="ARBA" id="ARBA00022679"/>
    </source>
</evidence>
<accession>A0ABU1ISV6</accession>
<dbReference type="GO" id="GO:0102971">
    <property type="term" value="F:phosphinothricin N-acetyltransferase activity"/>
    <property type="evidence" value="ECO:0007669"/>
    <property type="project" value="UniProtKB-EC"/>
</dbReference>
<proteinExistence type="predicted"/>
<reference evidence="4 5" key="1">
    <citation type="submission" date="2023-07" db="EMBL/GenBank/DDBJ databases">
        <title>Genomic Encyclopedia of Type Strains, Phase IV (KMG-IV): sequencing the most valuable type-strain genomes for metagenomic binning, comparative biology and taxonomic classification.</title>
        <authorList>
            <person name="Goeker M."/>
        </authorList>
    </citation>
    <scope>NUCLEOTIDE SEQUENCE [LARGE SCALE GENOMIC DNA]</scope>
    <source>
        <strain evidence="4 5">DSM 22170</strain>
    </source>
</reference>
<sequence length="170" mass="19415">MTHIDHTINLDIRAVQREDLPAILTIYNQGIEDRIATLESETKDQSYIEAWFEEHQDRYTALIAQRHGTTVGWAAINRYSHRCAYDAVADLSIYVTRDARGTGVGSQLLASLEQVAQENKFRKIILFTFPFNYAGQGLYRKQGYRVVGTFEKQGVLDGKLIDVMIMEKVL</sequence>
<dbReference type="EMBL" id="JAVDQH010000001">
    <property type="protein sequence ID" value="MDR6242339.1"/>
    <property type="molecule type" value="Genomic_DNA"/>
</dbReference>
<dbReference type="InterPro" id="IPR000182">
    <property type="entry name" value="GNAT_dom"/>
</dbReference>
<dbReference type="SUPFAM" id="SSF55729">
    <property type="entry name" value="Acyl-CoA N-acyltransferases (Nat)"/>
    <property type="match status" value="1"/>
</dbReference>